<organism evidence="4 5">
    <name type="scientific">Trapa natans</name>
    <name type="common">Water chestnut</name>
    <dbReference type="NCBI Taxonomy" id="22666"/>
    <lineage>
        <taxon>Eukaryota</taxon>
        <taxon>Viridiplantae</taxon>
        <taxon>Streptophyta</taxon>
        <taxon>Embryophyta</taxon>
        <taxon>Tracheophyta</taxon>
        <taxon>Spermatophyta</taxon>
        <taxon>Magnoliopsida</taxon>
        <taxon>eudicotyledons</taxon>
        <taxon>Gunneridae</taxon>
        <taxon>Pentapetalae</taxon>
        <taxon>rosids</taxon>
        <taxon>malvids</taxon>
        <taxon>Myrtales</taxon>
        <taxon>Lythraceae</taxon>
        <taxon>Trapa</taxon>
    </lineage>
</organism>
<dbReference type="PANTHER" id="PTHR33077">
    <property type="entry name" value="PROTEIN TIFY 4A-RELATED-RELATED"/>
    <property type="match status" value="1"/>
</dbReference>
<dbReference type="Proteomes" id="UP001346149">
    <property type="component" value="Unassembled WGS sequence"/>
</dbReference>
<gene>
    <name evidence="4" type="ORF">SAY86_030215</name>
</gene>
<keyword evidence="2" id="KW-1184">Jasmonic acid signaling pathway</keyword>
<comment type="function">
    <text evidence="2">Repressor of jasmonate responses.</text>
</comment>
<comment type="similarity">
    <text evidence="1 2">Belongs to the TIFY/JAZ family.</text>
</comment>
<dbReference type="PANTHER" id="PTHR33077:SF17">
    <property type="entry name" value="PROTEIN TIFY 5B"/>
    <property type="match status" value="1"/>
</dbReference>
<dbReference type="PROSITE" id="PS51320">
    <property type="entry name" value="TIFY"/>
    <property type="match status" value="1"/>
</dbReference>
<comment type="subcellular location">
    <subcellularLocation>
        <location evidence="2">Nucleus</location>
    </subcellularLocation>
</comment>
<reference evidence="4 5" key="1">
    <citation type="journal article" date="2023" name="Hortic Res">
        <title>Pangenome of water caltrop reveals structural variations and asymmetric subgenome divergence after allopolyploidization.</title>
        <authorList>
            <person name="Zhang X."/>
            <person name="Chen Y."/>
            <person name="Wang L."/>
            <person name="Yuan Y."/>
            <person name="Fang M."/>
            <person name="Shi L."/>
            <person name="Lu R."/>
            <person name="Comes H.P."/>
            <person name="Ma Y."/>
            <person name="Chen Y."/>
            <person name="Huang G."/>
            <person name="Zhou Y."/>
            <person name="Zheng Z."/>
            <person name="Qiu Y."/>
        </authorList>
    </citation>
    <scope>NUCLEOTIDE SEQUENCE [LARGE SCALE GENOMIC DNA]</scope>
    <source>
        <strain evidence="4">F231</strain>
    </source>
</reference>
<dbReference type="GO" id="GO:2000022">
    <property type="term" value="P:regulation of jasmonic acid mediated signaling pathway"/>
    <property type="evidence" value="ECO:0007669"/>
    <property type="project" value="UniProtKB-UniRule"/>
</dbReference>
<protein>
    <recommendedName>
        <fullName evidence="2">Protein TIFY</fullName>
    </recommendedName>
    <alternativeName>
        <fullName evidence="2">Jasmonate ZIM domain-containing protein</fullName>
    </alternativeName>
</protein>
<proteinExistence type="inferred from homology"/>
<dbReference type="InterPro" id="IPR040390">
    <property type="entry name" value="TIFY/JAZ"/>
</dbReference>
<dbReference type="Pfam" id="PF06200">
    <property type="entry name" value="tify"/>
    <property type="match status" value="1"/>
</dbReference>
<feature type="domain" description="Tify" evidence="3">
    <location>
        <begin position="45"/>
        <end position="79"/>
    </location>
</feature>
<dbReference type="GO" id="GO:0009611">
    <property type="term" value="P:response to wounding"/>
    <property type="evidence" value="ECO:0007669"/>
    <property type="project" value="UniProtKB-UniRule"/>
</dbReference>
<dbReference type="SMART" id="SM00979">
    <property type="entry name" value="TIFY"/>
    <property type="match status" value="1"/>
</dbReference>
<evidence type="ECO:0000313" key="5">
    <source>
        <dbReference type="Proteomes" id="UP001346149"/>
    </source>
</evidence>
<evidence type="ECO:0000259" key="3">
    <source>
        <dbReference type="PROSITE" id="PS51320"/>
    </source>
</evidence>
<evidence type="ECO:0000256" key="2">
    <source>
        <dbReference type="RuleBase" id="RU369065"/>
    </source>
</evidence>
<dbReference type="EMBL" id="JAXQNO010000005">
    <property type="protein sequence ID" value="KAK4797889.1"/>
    <property type="molecule type" value="Genomic_DNA"/>
</dbReference>
<comment type="caution">
    <text evidence="4">The sequence shown here is derived from an EMBL/GenBank/DDBJ whole genome shotgun (WGS) entry which is preliminary data.</text>
</comment>
<dbReference type="GO" id="GO:0005634">
    <property type="term" value="C:nucleus"/>
    <property type="evidence" value="ECO:0007669"/>
    <property type="project" value="UniProtKB-SubCell"/>
</dbReference>
<dbReference type="AlphaFoldDB" id="A0AAN7M3F1"/>
<keyword evidence="2" id="KW-0539">Nucleus</keyword>
<sequence length="137" mass="15422">MFEMAMRHRGLHLRLYHLLSDTSGSSDESDQNFSGDEKTHPLFSTVNQQQEITIVYNGRACSFDLTELQARAIILMASRSVRATSISDGARCFRAASAPLKEGNRLYIPRGLSIKRSLQSFLRDRERRAKAASPYGL</sequence>
<name>A0AAN7M3F1_TRANT</name>
<comment type="domain">
    <text evidence="2">The jas domain is required for interaction with COI1.</text>
</comment>
<dbReference type="InterPro" id="IPR010399">
    <property type="entry name" value="Tify_dom"/>
</dbReference>
<evidence type="ECO:0000256" key="1">
    <source>
        <dbReference type="ARBA" id="ARBA00008614"/>
    </source>
</evidence>
<dbReference type="GO" id="GO:0031347">
    <property type="term" value="P:regulation of defense response"/>
    <property type="evidence" value="ECO:0007669"/>
    <property type="project" value="UniProtKB-UniRule"/>
</dbReference>
<keyword evidence="5" id="KW-1185">Reference proteome</keyword>
<accession>A0AAN7M3F1</accession>
<evidence type="ECO:0000313" key="4">
    <source>
        <dbReference type="EMBL" id="KAK4797889.1"/>
    </source>
</evidence>